<evidence type="ECO:0000313" key="3">
    <source>
        <dbReference type="Proteomes" id="UP000326505"/>
    </source>
</evidence>
<proteinExistence type="predicted"/>
<dbReference type="AlphaFoldDB" id="A0A5P2XL94"/>
<sequence length="67" mass="6771">MVMAVWAVLVVVGGLLTLYLSGGEGHAVDPGRGAPSETPSSTYDDPPCPSPTEDDATLSACAHEVGD</sequence>
<dbReference type="Proteomes" id="UP000326505">
    <property type="component" value="Chromosome"/>
</dbReference>
<feature type="region of interest" description="Disordered" evidence="1">
    <location>
        <begin position="24"/>
        <end position="58"/>
    </location>
</feature>
<gene>
    <name evidence="2" type="ORF">CP982_41250</name>
</gene>
<name>A0A5P2XL94_STRST</name>
<dbReference type="EMBL" id="CP023690">
    <property type="protein sequence ID" value="QEV64334.1"/>
    <property type="molecule type" value="Genomic_DNA"/>
</dbReference>
<organism evidence="2 3">
    <name type="scientific">Streptomyces spectabilis</name>
    <dbReference type="NCBI Taxonomy" id="68270"/>
    <lineage>
        <taxon>Bacteria</taxon>
        <taxon>Bacillati</taxon>
        <taxon>Actinomycetota</taxon>
        <taxon>Actinomycetes</taxon>
        <taxon>Kitasatosporales</taxon>
        <taxon>Streptomycetaceae</taxon>
        <taxon>Streptomyces</taxon>
    </lineage>
</organism>
<reference evidence="2 3" key="1">
    <citation type="submission" date="2017-09" db="EMBL/GenBank/DDBJ databases">
        <authorList>
            <person name="Lee N."/>
            <person name="Cho B.-K."/>
        </authorList>
    </citation>
    <scope>NUCLEOTIDE SEQUENCE [LARGE SCALE GENOMIC DNA]</scope>
    <source>
        <strain evidence="2 3">ATCC 27465</strain>
    </source>
</reference>
<accession>A0A5P2XL94</accession>
<dbReference type="KEGG" id="sspb:CP982_41250"/>
<evidence type="ECO:0000313" key="2">
    <source>
        <dbReference type="EMBL" id="QEV64334.1"/>
    </source>
</evidence>
<protein>
    <submittedName>
        <fullName evidence="2">Uncharacterized protein</fullName>
    </submittedName>
</protein>
<evidence type="ECO:0000256" key="1">
    <source>
        <dbReference type="SAM" id="MobiDB-lite"/>
    </source>
</evidence>